<evidence type="ECO:0000256" key="1">
    <source>
        <dbReference type="SAM" id="MobiDB-lite"/>
    </source>
</evidence>
<dbReference type="VEuPathDB" id="FungiDB:FUN_015860"/>
<evidence type="ECO:0000313" key="3">
    <source>
        <dbReference type="EMBL" id="PKC57092.1"/>
    </source>
</evidence>
<dbReference type="EMBL" id="LLXH01001928">
    <property type="protein sequence ID" value="PKC57092.1"/>
    <property type="molecule type" value="Genomic_DNA"/>
</dbReference>
<protein>
    <submittedName>
        <fullName evidence="2">Uncharacterized protein</fullName>
    </submittedName>
</protein>
<feature type="region of interest" description="Disordered" evidence="1">
    <location>
        <begin position="31"/>
        <end position="67"/>
    </location>
</feature>
<reference evidence="2 5" key="2">
    <citation type="submission" date="2017-09" db="EMBL/GenBank/DDBJ databases">
        <title>Extensive intraspecific genome diversity in a model arbuscular mycorrhizal fungus.</title>
        <authorList>
            <person name="Chen E.C."/>
            <person name="Morin E."/>
            <person name="Beaudet D."/>
            <person name="Noel J."/>
            <person name="Ndikumana S."/>
            <person name="Charron P."/>
            <person name="St-Onge C."/>
            <person name="Giorgi J."/>
            <person name="Grigoriev I.V."/>
            <person name="Roux C."/>
            <person name="Martin F.M."/>
            <person name="Corradi N."/>
        </authorList>
    </citation>
    <scope>NUCLEOTIDE SEQUENCE [LARGE SCALE GENOMIC DNA]</scope>
    <source>
        <strain evidence="2 5">A5</strain>
    </source>
</reference>
<evidence type="ECO:0000313" key="4">
    <source>
        <dbReference type="Proteomes" id="UP000232688"/>
    </source>
</evidence>
<sequence>MPQNTRKAAQQIFQAKETLIIQNQINREEHKQASLSYSENGGCEENGAAKNDENTNQNYGMQNKMKKENMLKQNNIEQDTEMEYLEDEELCMHGINISNHGPKGAKALKYYTGTIRSTIKMDQS</sequence>
<reference evidence="2 5" key="1">
    <citation type="submission" date="2016-04" db="EMBL/GenBank/DDBJ databases">
        <title>Genome analyses suggest a sexual origin of heterokaryosis in a supposedly ancient asexual fungus.</title>
        <authorList>
            <person name="Ropars J."/>
            <person name="Sedzielewska K."/>
            <person name="Noel J."/>
            <person name="Charron P."/>
            <person name="Farinelli L."/>
            <person name="Marton T."/>
            <person name="Kruger M."/>
            <person name="Pelin A."/>
            <person name="Brachmann A."/>
            <person name="Corradi N."/>
        </authorList>
    </citation>
    <scope>NUCLEOTIDE SEQUENCE [LARGE SCALE GENOMIC DNA]</scope>
    <source>
        <strain evidence="2 5">A5</strain>
    </source>
</reference>
<proteinExistence type="predicted"/>
<comment type="caution">
    <text evidence="2">The sequence shown here is derived from an EMBL/GenBank/DDBJ whole genome shotgun (WGS) entry which is preliminary data.</text>
</comment>
<dbReference type="VEuPathDB" id="FungiDB:RhiirA1_473027"/>
<reference evidence="3 4" key="4">
    <citation type="submission" date="2017-10" db="EMBL/GenBank/DDBJ databases">
        <title>Genome analyses suggest a sexual origin of heterokaryosis in a supposedly ancient asexual fungus.</title>
        <authorList>
            <person name="Corradi N."/>
            <person name="Sedzielewska K."/>
            <person name="Noel J."/>
            <person name="Charron P."/>
            <person name="Farinelli L."/>
            <person name="Marton T."/>
            <person name="Kruger M."/>
            <person name="Pelin A."/>
            <person name="Brachmann A."/>
            <person name="Corradi N."/>
        </authorList>
    </citation>
    <scope>NUCLEOTIDE SEQUENCE [LARGE SCALE GENOMIC DNA]</scope>
    <source>
        <strain evidence="3 4">A1</strain>
    </source>
</reference>
<evidence type="ECO:0000313" key="5">
    <source>
        <dbReference type="Proteomes" id="UP000232722"/>
    </source>
</evidence>
<name>A0A2N0P0G7_9GLOM</name>
<dbReference type="EMBL" id="LLXJ01001902">
    <property type="protein sequence ID" value="PKC00324.1"/>
    <property type="molecule type" value="Genomic_DNA"/>
</dbReference>
<accession>A0A2N0P0G7</accession>
<dbReference type="Proteomes" id="UP000232688">
    <property type="component" value="Unassembled WGS sequence"/>
</dbReference>
<reference evidence="3 4" key="3">
    <citation type="submission" date="2017-10" db="EMBL/GenBank/DDBJ databases">
        <title>Extensive intraspecific genome diversity in a model arbuscular mycorrhizal fungus.</title>
        <authorList>
            <person name="Chen E.C.H."/>
            <person name="Morin E."/>
            <person name="Baudet D."/>
            <person name="Noel J."/>
            <person name="Ndikumana S."/>
            <person name="Charron P."/>
            <person name="St-Onge C."/>
            <person name="Giorgi J."/>
            <person name="Grigoriev I.V."/>
            <person name="Roux C."/>
            <person name="Martin F.M."/>
            <person name="Corradi N."/>
        </authorList>
    </citation>
    <scope>NUCLEOTIDE SEQUENCE [LARGE SCALE GENOMIC DNA]</scope>
    <source>
        <strain evidence="3 4">A1</strain>
    </source>
</reference>
<dbReference type="AlphaFoldDB" id="A0A2N0P0G7"/>
<organism evidence="2 5">
    <name type="scientific">Rhizophagus irregularis</name>
    <dbReference type="NCBI Taxonomy" id="588596"/>
    <lineage>
        <taxon>Eukaryota</taxon>
        <taxon>Fungi</taxon>
        <taxon>Fungi incertae sedis</taxon>
        <taxon>Mucoromycota</taxon>
        <taxon>Glomeromycotina</taxon>
        <taxon>Glomeromycetes</taxon>
        <taxon>Glomerales</taxon>
        <taxon>Glomeraceae</taxon>
        <taxon>Rhizophagus</taxon>
    </lineage>
</organism>
<dbReference type="Proteomes" id="UP000232722">
    <property type="component" value="Unassembled WGS sequence"/>
</dbReference>
<gene>
    <name evidence="3" type="ORF">RhiirA1_473027</name>
    <name evidence="2" type="ORF">RhiirA5_428359</name>
</gene>
<evidence type="ECO:0000313" key="2">
    <source>
        <dbReference type="EMBL" id="PKC00324.1"/>
    </source>
</evidence>